<evidence type="ECO:0000256" key="6">
    <source>
        <dbReference type="ARBA" id="ARBA00023163"/>
    </source>
</evidence>
<dbReference type="Pfam" id="PF00313">
    <property type="entry name" value="CSD"/>
    <property type="match status" value="1"/>
</dbReference>
<evidence type="ECO:0000256" key="1">
    <source>
        <dbReference type="ARBA" id="ARBA00004496"/>
    </source>
</evidence>
<evidence type="ECO:0000256" key="4">
    <source>
        <dbReference type="ARBA" id="ARBA00023125"/>
    </source>
</evidence>
<dbReference type="InterPro" id="IPR012156">
    <property type="entry name" value="Cold_shock_CspA"/>
</dbReference>
<dbReference type="GO" id="GO:0005737">
    <property type="term" value="C:cytoplasm"/>
    <property type="evidence" value="ECO:0007669"/>
    <property type="project" value="UniProtKB-SubCell"/>
</dbReference>
<protein>
    <submittedName>
        <fullName evidence="8">Unannotated protein</fullName>
    </submittedName>
</protein>
<reference evidence="8" key="1">
    <citation type="submission" date="2020-05" db="EMBL/GenBank/DDBJ databases">
        <authorList>
            <person name="Chiriac C."/>
            <person name="Salcher M."/>
            <person name="Ghai R."/>
            <person name="Kavagutti S V."/>
        </authorList>
    </citation>
    <scope>NUCLEOTIDE SEQUENCE</scope>
</reference>
<keyword evidence="4" id="KW-0238">DNA-binding</keyword>
<dbReference type="SUPFAM" id="SSF50249">
    <property type="entry name" value="Nucleic acid-binding proteins"/>
    <property type="match status" value="1"/>
</dbReference>
<dbReference type="Gene3D" id="2.40.50.140">
    <property type="entry name" value="Nucleic acid-binding proteins"/>
    <property type="match status" value="1"/>
</dbReference>
<dbReference type="InterPro" id="IPR012340">
    <property type="entry name" value="NA-bd_OB-fold"/>
</dbReference>
<dbReference type="GO" id="GO:0003677">
    <property type="term" value="F:DNA binding"/>
    <property type="evidence" value="ECO:0007669"/>
    <property type="project" value="UniProtKB-KW"/>
</dbReference>
<dbReference type="SMART" id="SM00357">
    <property type="entry name" value="CSP"/>
    <property type="match status" value="1"/>
</dbReference>
<dbReference type="EMBL" id="CAEZTU010000002">
    <property type="protein sequence ID" value="CAB4569008.1"/>
    <property type="molecule type" value="Genomic_DNA"/>
</dbReference>
<dbReference type="PRINTS" id="PR00050">
    <property type="entry name" value="COLDSHOCK"/>
</dbReference>
<keyword evidence="2" id="KW-0963">Cytoplasm</keyword>
<dbReference type="InterPro" id="IPR002059">
    <property type="entry name" value="CSP_DNA-bd"/>
</dbReference>
<proteinExistence type="predicted"/>
<accession>A0A6J6E6N8</accession>
<keyword evidence="6" id="KW-0804">Transcription</keyword>
<name>A0A6J6E6N8_9ZZZZ</name>
<dbReference type="PANTHER" id="PTHR46565">
    <property type="entry name" value="COLD SHOCK DOMAIN PROTEIN 2"/>
    <property type="match status" value="1"/>
</dbReference>
<evidence type="ECO:0000256" key="5">
    <source>
        <dbReference type="ARBA" id="ARBA00023159"/>
    </source>
</evidence>
<dbReference type="PANTHER" id="PTHR46565:SF20">
    <property type="entry name" value="COLD SHOCK DOMAIN-CONTAINING PROTEIN 4"/>
    <property type="match status" value="1"/>
</dbReference>
<gene>
    <name evidence="8" type="ORF">UFOPK1740_00066</name>
</gene>
<dbReference type="CDD" id="cd04458">
    <property type="entry name" value="CSP_CDS"/>
    <property type="match status" value="1"/>
</dbReference>
<sequence>MPTGNVLWFNTEKGYGFIKAKDGSEIFVRENSITSKGLRTLEEGQKVEFEIDMKIDPRGPSATNVVVI</sequence>
<dbReference type="AlphaFoldDB" id="A0A6J6E6N8"/>
<evidence type="ECO:0000256" key="3">
    <source>
        <dbReference type="ARBA" id="ARBA00023015"/>
    </source>
</evidence>
<organism evidence="8">
    <name type="scientific">freshwater metagenome</name>
    <dbReference type="NCBI Taxonomy" id="449393"/>
    <lineage>
        <taxon>unclassified sequences</taxon>
        <taxon>metagenomes</taxon>
        <taxon>ecological metagenomes</taxon>
    </lineage>
</organism>
<feature type="domain" description="CSD" evidence="7">
    <location>
        <begin position="1"/>
        <end position="67"/>
    </location>
</feature>
<evidence type="ECO:0000256" key="2">
    <source>
        <dbReference type="ARBA" id="ARBA00022490"/>
    </source>
</evidence>
<comment type="subcellular location">
    <subcellularLocation>
        <location evidence="1">Cytoplasm</location>
    </subcellularLocation>
</comment>
<dbReference type="PIRSF" id="PIRSF002599">
    <property type="entry name" value="Cold_shock_A"/>
    <property type="match status" value="1"/>
</dbReference>
<evidence type="ECO:0000313" key="8">
    <source>
        <dbReference type="EMBL" id="CAB4569008.1"/>
    </source>
</evidence>
<dbReference type="InterPro" id="IPR011129">
    <property type="entry name" value="CSD"/>
</dbReference>
<evidence type="ECO:0000259" key="7">
    <source>
        <dbReference type="PROSITE" id="PS51857"/>
    </source>
</evidence>
<keyword evidence="3" id="KW-0805">Transcription regulation</keyword>
<dbReference type="PROSITE" id="PS51857">
    <property type="entry name" value="CSD_2"/>
    <property type="match status" value="1"/>
</dbReference>
<keyword evidence="5" id="KW-0010">Activator</keyword>